<gene>
    <name evidence="8" type="ORF">ABW02_13050</name>
</gene>
<feature type="transmembrane region" description="Helical" evidence="6">
    <location>
        <begin position="151"/>
        <end position="172"/>
    </location>
</feature>
<dbReference type="GO" id="GO:1902201">
    <property type="term" value="P:negative regulation of bacterial-type flagellum-dependent cell motility"/>
    <property type="evidence" value="ECO:0007669"/>
    <property type="project" value="TreeGrafter"/>
</dbReference>
<evidence type="ECO:0000313" key="8">
    <source>
        <dbReference type="EMBL" id="KLV26077.1"/>
    </source>
</evidence>
<evidence type="ECO:0000256" key="4">
    <source>
        <dbReference type="ARBA" id="ARBA00022989"/>
    </source>
</evidence>
<dbReference type="PANTHER" id="PTHR45138:SF9">
    <property type="entry name" value="DIGUANYLATE CYCLASE DGCM-RELATED"/>
    <property type="match status" value="1"/>
</dbReference>
<reference evidence="8 9" key="1">
    <citation type="submission" date="2015-05" db="EMBL/GenBank/DDBJ databases">
        <title>Whole genome sequence and identification of bacterial endophytes from Costus igneus.</title>
        <authorList>
            <person name="Lee Y.P."/>
            <person name="Gan H.M."/>
            <person name="Eng W."/>
            <person name="Wheatley M.S."/>
            <person name="Caraballo A."/>
            <person name="Polter S."/>
            <person name="Savka M.A."/>
            <person name="Hudson A.O."/>
        </authorList>
    </citation>
    <scope>NUCLEOTIDE SEQUENCE [LARGE SCALE GENOMIC DNA]</scope>
    <source>
        <strain evidence="8 9">RIT379</strain>
    </source>
</reference>
<dbReference type="Pfam" id="PF07694">
    <property type="entry name" value="5TM-5TMR_LYT"/>
    <property type="match status" value="1"/>
</dbReference>
<dbReference type="CDD" id="cd01949">
    <property type="entry name" value="GGDEF"/>
    <property type="match status" value="1"/>
</dbReference>
<dbReference type="AlphaFoldDB" id="A0A0J1IJG8"/>
<dbReference type="Gene3D" id="3.30.70.270">
    <property type="match status" value="1"/>
</dbReference>
<feature type="domain" description="GGDEF" evidence="7">
    <location>
        <begin position="216"/>
        <end position="351"/>
    </location>
</feature>
<dbReference type="EMBL" id="LDPH01000011">
    <property type="protein sequence ID" value="KLV26077.1"/>
    <property type="molecule type" value="Genomic_DNA"/>
</dbReference>
<dbReference type="GO" id="GO:0043709">
    <property type="term" value="P:cell adhesion involved in single-species biofilm formation"/>
    <property type="evidence" value="ECO:0007669"/>
    <property type="project" value="TreeGrafter"/>
</dbReference>
<comment type="caution">
    <text evidence="8">The sequence shown here is derived from an EMBL/GenBank/DDBJ whole genome shotgun (WGS) entry which is preliminary data.</text>
</comment>
<evidence type="ECO:0000259" key="7">
    <source>
        <dbReference type="PROSITE" id="PS50887"/>
    </source>
</evidence>
<feature type="transmembrane region" description="Helical" evidence="6">
    <location>
        <begin position="123"/>
        <end position="145"/>
    </location>
</feature>
<dbReference type="InterPro" id="IPR043128">
    <property type="entry name" value="Rev_trsase/Diguanyl_cyclase"/>
</dbReference>
<dbReference type="SMART" id="SM00267">
    <property type="entry name" value="GGDEF"/>
    <property type="match status" value="1"/>
</dbReference>
<keyword evidence="5 6" id="KW-0472">Membrane</keyword>
<dbReference type="PROSITE" id="PS50887">
    <property type="entry name" value="GGDEF"/>
    <property type="match status" value="1"/>
</dbReference>
<feature type="transmembrane region" description="Helical" evidence="6">
    <location>
        <begin position="31"/>
        <end position="50"/>
    </location>
</feature>
<dbReference type="GO" id="GO:0005886">
    <property type="term" value="C:plasma membrane"/>
    <property type="evidence" value="ECO:0007669"/>
    <property type="project" value="UniProtKB-SubCell"/>
</dbReference>
<dbReference type="GO" id="GO:0071555">
    <property type="term" value="P:cell wall organization"/>
    <property type="evidence" value="ECO:0007669"/>
    <property type="project" value="InterPro"/>
</dbReference>
<proteinExistence type="predicted"/>
<dbReference type="GO" id="GO:0000155">
    <property type="term" value="F:phosphorelay sensor kinase activity"/>
    <property type="evidence" value="ECO:0007669"/>
    <property type="project" value="InterPro"/>
</dbReference>
<dbReference type="InterPro" id="IPR050469">
    <property type="entry name" value="Diguanylate_Cyclase"/>
</dbReference>
<evidence type="ECO:0000256" key="3">
    <source>
        <dbReference type="ARBA" id="ARBA00022692"/>
    </source>
</evidence>
<dbReference type="Pfam" id="PF00990">
    <property type="entry name" value="GGDEF"/>
    <property type="match status" value="1"/>
</dbReference>
<protein>
    <submittedName>
        <fullName evidence="8">Diguanylate cyclase</fullName>
    </submittedName>
</protein>
<keyword evidence="2" id="KW-1003">Cell membrane</keyword>
<keyword evidence="4 6" id="KW-1133">Transmembrane helix</keyword>
<evidence type="ECO:0000256" key="2">
    <source>
        <dbReference type="ARBA" id="ARBA00022475"/>
    </source>
</evidence>
<dbReference type="InterPro" id="IPR011620">
    <property type="entry name" value="Sig_transdc_His_kinase_LytS_TM"/>
</dbReference>
<dbReference type="RefSeq" id="WP_047942716.1">
    <property type="nucleotide sequence ID" value="NZ_CP053989.1"/>
</dbReference>
<evidence type="ECO:0000256" key="6">
    <source>
        <dbReference type="SAM" id="Phobius"/>
    </source>
</evidence>
<name>A0A0J1IJG8_NIACI</name>
<dbReference type="Gene3D" id="1.10.1760.20">
    <property type="match status" value="1"/>
</dbReference>
<dbReference type="PANTHER" id="PTHR45138">
    <property type="entry name" value="REGULATORY COMPONENTS OF SENSORY TRANSDUCTION SYSTEM"/>
    <property type="match status" value="1"/>
</dbReference>
<sequence length="351" mass="40572">MTLIIAFMFLVLQLKEYLVLRYKNILKYMWVTPIFVSLLSIAAMWEPLIYGEVRLDLRGVPIFYISYLLGWKYGLISTILPALYRYQLGGTLVMDGIFQAIILPFIIGAFFQDKKSYNPPYSIINMKHMLSAFFCYQILRLFFILQTTHVSFMTVILLIVFELVAVLCIFLMQNSVSRKQLLRKELEYHSRHDSMTDLYNIRFFRTNVEKLMQNNVPIVIAMMDVDYFKKYNDIHGHPAGDAVLRTIAQLLNDTMRQEDIFARYGGEEFIMCFTKITNMQTAANIAERVRKNVEDYRFFGEETQPNGKVTVSVGIGGLSAGKSLDELIKESDQMLYKAKKLGRNVVACSSS</sequence>
<feature type="transmembrane region" description="Helical" evidence="6">
    <location>
        <begin position="90"/>
        <end position="111"/>
    </location>
</feature>
<comment type="subcellular location">
    <subcellularLocation>
        <location evidence="1">Cell membrane</location>
        <topology evidence="1">Multi-pass membrane protein</topology>
    </subcellularLocation>
</comment>
<dbReference type="InterPro" id="IPR000160">
    <property type="entry name" value="GGDEF_dom"/>
</dbReference>
<dbReference type="GO" id="GO:0052621">
    <property type="term" value="F:diguanylate cyclase activity"/>
    <property type="evidence" value="ECO:0007669"/>
    <property type="project" value="TreeGrafter"/>
</dbReference>
<accession>A0A0J1IJG8</accession>
<keyword evidence="3 6" id="KW-0812">Transmembrane</keyword>
<feature type="transmembrane region" description="Helical" evidence="6">
    <location>
        <begin position="62"/>
        <end position="84"/>
    </location>
</feature>
<dbReference type="GeneID" id="56351721"/>
<evidence type="ECO:0000313" key="9">
    <source>
        <dbReference type="Proteomes" id="UP000036045"/>
    </source>
</evidence>
<evidence type="ECO:0000256" key="5">
    <source>
        <dbReference type="ARBA" id="ARBA00023136"/>
    </source>
</evidence>
<dbReference type="NCBIfam" id="TIGR00254">
    <property type="entry name" value="GGDEF"/>
    <property type="match status" value="1"/>
</dbReference>
<dbReference type="Proteomes" id="UP000036045">
    <property type="component" value="Unassembled WGS sequence"/>
</dbReference>
<dbReference type="FunFam" id="3.30.70.270:FF:000001">
    <property type="entry name" value="Diguanylate cyclase domain protein"/>
    <property type="match status" value="1"/>
</dbReference>
<dbReference type="InterPro" id="IPR029787">
    <property type="entry name" value="Nucleotide_cyclase"/>
</dbReference>
<evidence type="ECO:0000256" key="1">
    <source>
        <dbReference type="ARBA" id="ARBA00004651"/>
    </source>
</evidence>
<organism evidence="8 9">
    <name type="scientific">Niallia circulans</name>
    <name type="common">Bacillus circulans</name>
    <dbReference type="NCBI Taxonomy" id="1397"/>
    <lineage>
        <taxon>Bacteria</taxon>
        <taxon>Bacillati</taxon>
        <taxon>Bacillota</taxon>
        <taxon>Bacilli</taxon>
        <taxon>Bacillales</taxon>
        <taxon>Bacillaceae</taxon>
        <taxon>Niallia</taxon>
    </lineage>
</organism>
<dbReference type="PATRIC" id="fig|1397.4.peg.724"/>
<keyword evidence="9" id="KW-1185">Reference proteome</keyword>
<dbReference type="SUPFAM" id="SSF55073">
    <property type="entry name" value="Nucleotide cyclase"/>
    <property type="match status" value="1"/>
</dbReference>